<dbReference type="EMBL" id="KV417533">
    <property type="protein sequence ID" value="KZP23357.1"/>
    <property type="molecule type" value="Genomic_DNA"/>
</dbReference>
<dbReference type="PANTHER" id="PTHR42060">
    <property type="entry name" value="NHL REPEAT-CONTAINING PROTEIN-RELATED"/>
    <property type="match status" value="1"/>
</dbReference>
<dbReference type="InterPro" id="IPR052998">
    <property type="entry name" value="Hetero-Diels-Alderase-like"/>
</dbReference>
<dbReference type="Proteomes" id="UP000076532">
    <property type="component" value="Unassembled WGS sequence"/>
</dbReference>
<gene>
    <name evidence="2" type="ORF">FIBSPDRAFT_823716</name>
</gene>
<protein>
    <recommendedName>
        <fullName evidence="4">SMP-30/Gluconolactonase/LRE-like region domain-containing protein</fullName>
    </recommendedName>
</protein>
<keyword evidence="3" id="KW-1185">Reference proteome</keyword>
<evidence type="ECO:0000256" key="1">
    <source>
        <dbReference type="SAM" id="SignalP"/>
    </source>
</evidence>
<evidence type="ECO:0000313" key="3">
    <source>
        <dbReference type="Proteomes" id="UP000076532"/>
    </source>
</evidence>
<feature type="chain" id="PRO_5007877047" description="SMP-30/Gluconolactonase/LRE-like region domain-containing protein" evidence="1">
    <location>
        <begin position="19"/>
        <end position="323"/>
    </location>
</feature>
<proteinExistence type="predicted"/>
<dbReference type="SUPFAM" id="SSF63829">
    <property type="entry name" value="Calcium-dependent phosphotriesterase"/>
    <property type="match status" value="1"/>
</dbReference>
<organism evidence="2 3">
    <name type="scientific">Athelia psychrophila</name>
    <dbReference type="NCBI Taxonomy" id="1759441"/>
    <lineage>
        <taxon>Eukaryota</taxon>
        <taxon>Fungi</taxon>
        <taxon>Dikarya</taxon>
        <taxon>Basidiomycota</taxon>
        <taxon>Agaricomycotina</taxon>
        <taxon>Agaricomycetes</taxon>
        <taxon>Agaricomycetidae</taxon>
        <taxon>Atheliales</taxon>
        <taxon>Atheliaceae</taxon>
        <taxon>Athelia</taxon>
    </lineage>
</organism>
<dbReference type="AlphaFoldDB" id="A0A166LVE2"/>
<dbReference type="OrthoDB" id="2896642at2759"/>
<dbReference type="InterPro" id="IPR011042">
    <property type="entry name" value="6-blade_b-propeller_TolB-like"/>
</dbReference>
<dbReference type="Gene3D" id="2.120.10.30">
    <property type="entry name" value="TolB, C-terminal domain"/>
    <property type="match status" value="1"/>
</dbReference>
<keyword evidence="1" id="KW-0732">Signal</keyword>
<feature type="signal peptide" evidence="1">
    <location>
        <begin position="1"/>
        <end position="18"/>
    </location>
</feature>
<accession>A0A166LVE2</accession>
<evidence type="ECO:0008006" key="4">
    <source>
        <dbReference type="Google" id="ProtNLM"/>
    </source>
</evidence>
<evidence type="ECO:0000313" key="2">
    <source>
        <dbReference type="EMBL" id="KZP23357.1"/>
    </source>
</evidence>
<reference evidence="2 3" key="1">
    <citation type="journal article" date="2016" name="Mol. Biol. Evol.">
        <title>Comparative Genomics of Early-Diverging Mushroom-Forming Fungi Provides Insights into the Origins of Lignocellulose Decay Capabilities.</title>
        <authorList>
            <person name="Nagy L.G."/>
            <person name="Riley R."/>
            <person name="Tritt A."/>
            <person name="Adam C."/>
            <person name="Daum C."/>
            <person name="Floudas D."/>
            <person name="Sun H."/>
            <person name="Yadav J.S."/>
            <person name="Pangilinan J."/>
            <person name="Larsson K.H."/>
            <person name="Matsuura K."/>
            <person name="Barry K."/>
            <person name="Labutti K."/>
            <person name="Kuo R."/>
            <person name="Ohm R.A."/>
            <person name="Bhattacharya S.S."/>
            <person name="Shirouzu T."/>
            <person name="Yoshinaga Y."/>
            <person name="Martin F.M."/>
            <person name="Grigoriev I.V."/>
            <person name="Hibbett D.S."/>
        </authorList>
    </citation>
    <scope>NUCLEOTIDE SEQUENCE [LARGE SCALE GENOMIC DNA]</scope>
    <source>
        <strain evidence="2 3">CBS 109695</strain>
    </source>
</reference>
<name>A0A166LVE2_9AGAM</name>
<dbReference type="PANTHER" id="PTHR42060:SF1">
    <property type="entry name" value="NHL REPEAT-CONTAINING PROTEIN"/>
    <property type="match status" value="1"/>
</dbReference>
<dbReference type="STRING" id="436010.A0A166LVE2"/>
<sequence length="323" mass="34001">MRFLSILWIPALIPAVYAATVNIHDLPPVTTASIGHLPNGSWAENLAVRSNGQLLVTLLDVPEVYQIDPFGSHHTRLIKQLPVAGGLLGITEIQPDVFAIVAGNRSLPGSFSVWKLDLQTTPANSSKIIDIPQGVLLNGATNLSDNGTILVADSGAGVVYRVDTNTGNYTVVIDDLTMKFAPNATLQIGVNGIHIRGNYLYYTSSTQGLFARIPIHPDGTADGAAQIIARNGFDDDFIFDRAGNAYVATNLQSTVQKITLAGDVTVVAGNINSTLLAGSTATQFGRTAADSSVLYVTTDGEFTNAAGETVVGTGRVVAIRGLE</sequence>